<evidence type="ECO:0000256" key="1">
    <source>
        <dbReference type="ARBA" id="ARBA00022679"/>
    </source>
</evidence>
<dbReference type="GO" id="GO:0016603">
    <property type="term" value="F:glutaminyl-peptide cyclotransferase activity"/>
    <property type="evidence" value="ECO:0007669"/>
    <property type="project" value="TreeGrafter"/>
</dbReference>
<dbReference type="Gene3D" id="3.40.630.10">
    <property type="entry name" value="Zn peptidases"/>
    <property type="match status" value="1"/>
</dbReference>
<feature type="chain" id="PRO_5031129691" description="Peptidase M28 domain-containing protein" evidence="3">
    <location>
        <begin position="23"/>
        <end position="329"/>
    </location>
</feature>
<dbReference type="InterPro" id="IPR007484">
    <property type="entry name" value="Peptidase_M28"/>
</dbReference>
<evidence type="ECO:0000259" key="4">
    <source>
        <dbReference type="Pfam" id="PF04389"/>
    </source>
</evidence>
<dbReference type="EMBL" id="JACHYB010000001">
    <property type="protein sequence ID" value="MBB3187333.1"/>
    <property type="molecule type" value="Genomic_DNA"/>
</dbReference>
<keyword evidence="3" id="KW-0732">Signal</keyword>
<evidence type="ECO:0000256" key="3">
    <source>
        <dbReference type="SAM" id="SignalP"/>
    </source>
</evidence>
<dbReference type="GO" id="GO:0008270">
    <property type="term" value="F:zinc ion binding"/>
    <property type="evidence" value="ECO:0007669"/>
    <property type="project" value="TreeGrafter"/>
</dbReference>
<proteinExistence type="predicted"/>
<evidence type="ECO:0000313" key="6">
    <source>
        <dbReference type="Proteomes" id="UP000544222"/>
    </source>
</evidence>
<evidence type="ECO:0000313" key="5">
    <source>
        <dbReference type="EMBL" id="MBB3187333.1"/>
    </source>
</evidence>
<feature type="domain" description="Peptidase M28" evidence="4">
    <location>
        <begin position="101"/>
        <end position="323"/>
    </location>
</feature>
<dbReference type="Pfam" id="PF04389">
    <property type="entry name" value="Peptidase_M28"/>
    <property type="match status" value="1"/>
</dbReference>
<organism evidence="5 6">
    <name type="scientific">Microbacter margulisiae</name>
    <dbReference type="NCBI Taxonomy" id="1350067"/>
    <lineage>
        <taxon>Bacteria</taxon>
        <taxon>Pseudomonadati</taxon>
        <taxon>Bacteroidota</taxon>
        <taxon>Bacteroidia</taxon>
        <taxon>Bacteroidales</taxon>
        <taxon>Porphyromonadaceae</taxon>
        <taxon>Microbacter</taxon>
    </lineage>
</organism>
<dbReference type="PANTHER" id="PTHR12283">
    <property type="entry name" value="GLUTAMINYL-PEPTIDE CYCLOTRANSFERASE"/>
    <property type="match status" value="1"/>
</dbReference>
<protein>
    <recommendedName>
        <fullName evidence="4">Peptidase M28 domain-containing protein</fullName>
    </recommendedName>
</protein>
<keyword evidence="6" id="KW-1185">Reference proteome</keyword>
<dbReference type="Proteomes" id="UP000544222">
    <property type="component" value="Unassembled WGS sequence"/>
</dbReference>
<dbReference type="PROSITE" id="PS51257">
    <property type="entry name" value="PROKAR_LIPOPROTEIN"/>
    <property type="match status" value="1"/>
</dbReference>
<reference evidence="5 6" key="1">
    <citation type="submission" date="2020-08" db="EMBL/GenBank/DDBJ databases">
        <title>Genomic Encyclopedia of Type Strains, Phase IV (KMG-IV): sequencing the most valuable type-strain genomes for metagenomic binning, comparative biology and taxonomic classification.</title>
        <authorList>
            <person name="Goeker M."/>
        </authorList>
    </citation>
    <scope>NUCLEOTIDE SEQUENCE [LARGE SCALE GENOMIC DNA]</scope>
    <source>
        <strain evidence="5 6">DSM 27471</strain>
    </source>
</reference>
<dbReference type="SUPFAM" id="SSF53187">
    <property type="entry name" value="Zn-dependent exopeptidases"/>
    <property type="match status" value="1"/>
</dbReference>
<dbReference type="RefSeq" id="WP_183413105.1">
    <property type="nucleotide sequence ID" value="NZ_JACHYB010000001.1"/>
</dbReference>
<comment type="caution">
    <text evidence="5">The sequence shown here is derived from an EMBL/GenBank/DDBJ whole genome shotgun (WGS) entry which is preliminary data.</text>
</comment>
<dbReference type="AlphaFoldDB" id="A0A7W5DSA8"/>
<keyword evidence="1" id="KW-0808">Transferase</keyword>
<evidence type="ECO:0000256" key="2">
    <source>
        <dbReference type="ARBA" id="ARBA00023315"/>
    </source>
</evidence>
<name>A0A7W5DSA8_9PORP</name>
<accession>A0A7W5DSA8</accession>
<sequence>MKLIAFGASLAIIFLISCSSAAKSNQQTDQQQTVSVPQFNADSAYLYVKTQVDFGPRVPNTKAHDKCAVYLVKQMERFGAKVIQQKADLKMFDGTILHSDNIIASFNPAAKTRILLCAHWDSRPFCDHDSNPANYHKPVLGANDGASGVGVLMEVARQLGKQLPSVGVDIIFLDSEDVGTPEFDKGPEDDNSWCLGTQYWAKHLIPSNYHAKFGILLDMVGAPNAKFYKEQVSMDHAPDIVEKVWDQAKEYGFSGYFVDQMGGAITDDHLFINQLTGIPCIDIIQEDMNSSTGFAPYWHTTHDTMDNIDRTTLLAVGETLLGVVYNERP</sequence>
<keyword evidence="2" id="KW-0012">Acyltransferase</keyword>
<feature type="signal peptide" evidence="3">
    <location>
        <begin position="1"/>
        <end position="22"/>
    </location>
</feature>
<dbReference type="InterPro" id="IPR040234">
    <property type="entry name" value="QC/QCL"/>
</dbReference>
<dbReference type="PANTHER" id="PTHR12283:SF6">
    <property type="entry name" value="GLUTAMINYL-PEPTIDE CYCLOTRANSFERASE-RELATED"/>
    <property type="match status" value="1"/>
</dbReference>
<gene>
    <name evidence="5" type="ORF">FHX64_001496</name>
</gene>